<sequence>MLLTLLSVALLALSAQGPFDEGNSEGFLNLISAETTPTKRSSSSPFSPTSSWEESGNTIPRTWTRKTSPGPTTPVIW</sequence>
<reference evidence="3" key="1">
    <citation type="submission" date="2019-08" db="EMBL/GenBank/DDBJ databases">
        <title>Phocoena sinus (Vaquita) genome, mPhoSin1, primary haplotype.</title>
        <authorList>
            <person name="Morin P."/>
            <person name="Mountcastle J."/>
            <person name="Fungtammasan C."/>
            <person name="Rhie A."/>
            <person name="Rojas-Bracho L."/>
            <person name="Smith C.R."/>
            <person name="Taylor B.L."/>
            <person name="Gulland F.M.D."/>
            <person name="Musser W."/>
            <person name="Houck M."/>
            <person name="Haase B."/>
            <person name="Paez S."/>
            <person name="Howe K."/>
            <person name="Torrance J."/>
            <person name="Formenti G."/>
            <person name="Phillippy A."/>
            <person name="Ryder O."/>
            <person name="Jarvis E.D."/>
            <person name="Fedrigo O."/>
        </authorList>
    </citation>
    <scope>NUCLEOTIDE SEQUENCE [LARGE SCALE GENOMIC DNA]</scope>
</reference>
<dbReference type="Proteomes" id="UP000694554">
    <property type="component" value="Chromosome 10"/>
</dbReference>
<feature type="signal peptide" evidence="2">
    <location>
        <begin position="1"/>
        <end position="17"/>
    </location>
</feature>
<feature type="region of interest" description="Disordered" evidence="1">
    <location>
        <begin position="34"/>
        <end position="77"/>
    </location>
</feature>
<evidence type="ECO:0000256" key="2">
    <source>
        <dbReference type="SAM" id="SignalP"/>
    </source>
</evidence>
<evidence type="ECO:0000256" key="1">
    <source>
        <dbReference type="SAM" id="MobiDB-lite"/>
    </source>
</evidence>
<keyword evidence="4" id="KW-1185">Reference proteome</keyword>
<dbReference type="Ensembl" id="ENSPSNT00000009849.1">
    <property type="protein sequence ID" value="ENSPSNP00000008697.1"/>
    <property type="gene ID" value="ENSPSNG00000006410.1"/>
</dbReference>
<evidence type="ECO:0000313" key="3">
    <source>
        <dbReference type="Ensembl" id="ENSPSNP00000008697.1"/>
    </source>
</evidence>
<proteinExistence type="predicted"/>
<accession>A0A8C9BUV7</accession>
<reference evidence="3" key="3">
    <citation type="submission" date="2025-09" db="UniProtKB">
        <authorList>
            <consortium name="Ensembl"/>
        </authorList>
    </citation>
    <scope>IDENTIFICATION</scope>
</reference>
<reference evidence="3" key="2">
    <citation type="submission" date="2025-08" db="UniProtKB">
        <authorList>
            <consortium name="Ensembl"/>
        </authorList>
    </citation>
    <scope>IDENTIFICATION</scope>
</reference>
<dbReference type="AlphaFoldDB" id="A0A8C9BUV7"/>
<feature type="chain" id="PRO_5034682473" evidence="2">
    <location>
        <begin position="18"/>
        <end position="77"/>
    </location>
</feature>
<protein>
    <submittedName>
        <fullName evidence="3">Uncharacterized protein</fullName>
    </submittedName>
</protein>
<feature type="compositionally biased region" description="Low complexity" evidence="1">
    <location>
        <begin position="34"/>
        <end position="55"/>
    </location>
</feature>
<organism evidence="3 4">
    <name type="scientific">Phocoena sinus</name>
    <name type="common">Vaquita</name>
    <dbReference type="NCBI Taxonomy" id="42100"/>
    <lineage>
        <taxon>Eukaryota</taxon>
        <taxon>Metazoa</taxon>
        <taxon>Chordata</taxon>
        <taxon>Craniata</taxon>
        <taxon>Vertebrata</taxon>
        <taxon>Euteleostomi</taxon>
        <taxon>Mammalia</taxon>
        <taxon>Eutheria</taxon>
        <taxon>Laurasiatheria</taxon>
        <taxon>Artiodactyla</taxon>
        <taxon>Whippomorpha</taxon>
        <taxon>Cetacea</taxon>
        <taxon>Odontoceti</taxon>
        <taxon>Phocoenidae</taxon>
        <taxon>Phocoena</taxon>
    </lineage>
</organism>
<feature type="compositionally biased region" description="Polar residues" evidence="1">
    <location>
        <begin position="56"/>
        <end position="70"/>
    </location>
</feature>
<name>A0A8C9BUV7_PHOSS</name>
<dbReference type="GeneTree" id="ENSGT01010000228995"/>
<keyword evidence="2" id="KW-0732">Signal</keyword>
<evidence type="ECO:0000313" key="4">
    <source>
        <dbReference type="Proteomes" id="UP000694554"/>
    </source>
</evidence>